<evidence type="ECO:0000313" key="2">
    <source>
        <dbReference type="EMBL" id="MFD1309033.1"/>
    </source>
</evidence>
<keyword evidence="3" id="KW-1185">Reference proteome</keyword>
<evidence type="ECO:0000256" key="1">
    <source>
        <dbReference type="SAM" id="MobiDB-lite"/>
    </source>
</evidence>
<dbReference type="Proteomes" id="UP001597058">
    <property type="component" value="Unassembled WGS sequence"/>
</dbReference>
<name>A0ABW3XIY0_9ACTN</name>
<dbReference type="Gene3D" id="3.40.50.1110">
    <property type="entry name" value="SGNH hydrolase"/>
    <property type="match status" value="1"/>
</dbReference>
<proteinExistence type="predicted"/>
<dbReference type="CDD" id="cd00229">
    <property type="entry name" value="SGNH_hydrolase"/>
    <property type="match status" value="1"/>
</dbReference>
<feature type="region of interest" description="Disordered" evidence="1">
    <location>
        <begin position="109"/>
        <end position="140"/>
    </location>
</feature>
<sequence>MNFPTGTPVVTLTGTLPNPVGGTGLAGRIILTPSTVLTDTTRHAVYPGGGTIDIVDGTFTVQVIPNNAAGISPTGWRWQVDLQPAQGSRVTFWTDIHGSDGATIHLDELVPTSAPSNGGGNGDGGQDSAPSGDAGGALTGTYPNPTLSAATIALFDTAGAAAAAQTAATTAAAADASTKVAAHASATDPHGDRAAATTSLATHSGASTSVHGIADTAALETKTGAQAKVDTAITAEVQRANAAYDAAGAASTAQTAAVNAAAADATSKAATAQSTAISTAASDATSKVAAHASAADPHGDRAYADGKLAKAANLSDLSNINTARTSLGLGGAATLNVGTGAGTVAAGNDSRLTDARTPTAHAASHASGGSDPVTVAQSQVTGLTAALAAALQLSGGTMTGTTNATLPTPATVAEATLVSGDTFDRYRRYADGKQEWGPGGSGARDTTLYRDGIDSLRTDDAFTIGGALRHTGALAWRRRHLPDPVVADALYAGAAPTISTAQTSTPTSGYIKYAPTGVTLAGSDVTGPFTYLGAGNMTIGVGTPDSSSVLPTSRYPNTRTTNASSQSVWSVEFGTDAQIFQLRFNYQTAGVYRLSIDGRKVTDLLQSVGGTTPGSTHLMTIDLGSAAPRTIRFDFYTVPFAGIHMPPTATMWSTVPSGGRFMVFGDSLSDGSAQNTGGGGGTWFHRAARLLGSNDPWEEARGGTGYITVGSFAILADRVNADVIAWNPNRLVVWAGYNDNGGNQTSIGTAAASLYATIKAGLPDCETYIIGCWSPTASPATSITNTDTTLRTAAAGAGYPFISPVTGSIYDSTGTLVATHGPWITSANVAAYIGGDSVHPTDAGHIYLSRRITAAIRQLMPA</sequence>
<dbReference type="EMBL" id="JBHTMM010000033">
    <property type="protein sequence ID" value="MFD1309033.1"/>
    <property type="molecule type" value="Genomic_DNA"/>
</dbReference>
<comment type="caution">
    <text evidence="2">The sequence shown here is derived from an EMBL/GenBank/DDBJ whole genome shotgun (WGS) entry which is preliminary data.</text>
</comment>
<organism evidence="2 3">
    <name type="scientific">Streptomyces kaempferi</name>
    <dbReference type="NCBI Taxonomy" id="333725"/>
    <lineage>
        <taxon>Bacteria</taxon>
        <taxon>Bacillati</taxon>
        <taxon>Actinomycetota</taxon>
        <taxon>Actinomycetes</taxon>
        <taxon>Kitasatosporales</taxon>
        <taxon>Streptomycetaceae</taxon>
        <taxon>Streptomyces</taxon>
    </lineage>
</organism>
<keyword evidence="2" id="KW-0378">Hydrolase</keyword>
<dbReference type="SUPFAM" id="SSF52266">
    <property type="entry name" value="SGNH hydrolase"/>
    <property type="match status" value="1"/>
</dbReference>
<dbReference type="GO" id="GO:0016787">
    <property type="term" value="F:hydrolase activity"/>
    <property type="evidence" value="ECO:0007669"/>
    <property type="project" value="UniProtKB-KW"/>
</dbReference>
<dbReference type="RefSeq" id="WP_381328679.1">
    <property type="nucleotide sequence ID" value="NZ_JBHTMM010000033.1"/>
</dbReference>
<accession>A0ABW3XIY0</accession>
<protein>
    <submittedName>
        <fullName evidence="2">SGNH/GDSL hydrolase family protein</fullName>
    </submittedName>
</protein>
<gene>
    <name evidence="2" type="ORF">ACFQ5X_24650</name>
</gene>
<reference evidence="3" key="1">
    <citation type="journal article" date="2019" name="Int. J. Syst. Evol. Microbiol.">
        <title>The Global Catalogue of Microorganisms (GCM) 10K type strain sequencing project: providing services to taxonomists for standard genome sequencing and annotation.</title>
        <authorList>
            <consortium name="The Broad Institute Genomics Platform"/>
            <consortium name="The Broad Institute Genome Sequencing Center for Infectious Disease"/>
            <person name="Wu L."/>
            <person name="Ma J."/>
        </authorList>
    </citation>
    <scope>NUCLEOTIDE SEQUENCE [LARGE SCALE GENOMIC DNA]</scope>
    <source>
        <strain evidence="3">CGMCC 4.7020</strain>
    </source>
</reference>
<evidence type="ECO:0000313" key="3">
    <source>
        <dbReference type="Proteomes" id="UP001597058"/>
    </source>
</evidence>
<dbReference type="InterPro" id="IPR036514">
    <property type="entry name" value="SGNH_hydro_sf"/>
</dbReference>